<dbReference type="InterPro" id="IPR001807">
    <property type="entry name" value="ClC"/>
</dbReference>
<evidence type="ECO:0000256" key="6">
    <source>
        <dbReference type="ARBA" id="ARBA00023065"/>
    </source>
</evidence>
<dbReference type="InterPro" id="IPR050970">
    <property type="entry name" value="Cl_channel_volt-gated"/>
</dbReference>
<keyword evidence="3 12" id="KW-0812">Transmembrane</keyword>
<feature type="transmembrane region" description="Helical" evidence="12">
    <location>
        <begin position="247"/>
        <end position="268"/>
    </location>
</feature>
<feature type="region of interest" description="Disordered" evidence="11">
    <location>
        <begin position="1"/>
        <end position="26"/>
    </location>
</feature>
<feature type="transmembrane region" description="Helical" evidence="12">
    <location>
        <begin position="212"/>
        <end position="235"/>
    </location>
</feature>
<dbReference type="Gene3D" id="1.10.3080.10">
    <property type="entry name" value="Clc chloride channel"/>
    <property type="match status" value="1"/>
</dbReference>
<keyword evidence="4" id="KW-0677">Repeat</keyword>
<keyword evidence="9" id="KW-0869">Chloride channel</keyword>
<reference evidence="13" key="2">
    <citation type="submission" date="2025-09" db="UniProtKB">
        <authorList>
            <consortium name="Ensembl"/>
        </authorList>
    </citation>
    <scope>IDENTIFICATION</scope>
</reference>
<protein>
    <submittedName>
        <fullName evidence="13">Uncharacterized protein</fullName>
    </submittedName>
</protein>
<name>A0A3B3ZSX1_9GOBI</name>
<comment type="subcellular location">
    <subcellularLocation>
        <location evidence="1">Membrane</location>
        <topology evidence="1">Multi-pass membrane protein</topology>
    </subcellularLocation>
</comment>
<evidence type="ECO:0000313" key="13">
    <source>
        <dbReference type="Ensembl" id="ENSPMGP00000007574.1"/>
    </source>
</evidence>
<dbReference type="PANTHER" id="PTHR45720:SF3">
    <property type="entry name" value="CHLORIDE CHANNEL PROTEIN CLC-KB"/>
    <property type="match status" value="1"/>
</dbReference>
<dbReference type="GO" id="GO:0005247">
    <property type="term" value="F:voltage-gated chloride channel activity"/>
    <property type="evidence" value="ECO:0007669"/>
    <property type="project" value="TreeGrafter"/>
</dbReference>
<evidence type="ECO:0000256" key="4">
    <source>
        <dbReference type="ARBA" id="ARBA00022737"/>
    </source>
</evidence>
<feature type="transmembrane region" description="Helical" evidence="12">
    <location>
        <begin position="288"/>
        <end position="312"/>
    </location>
</feature>
<dbReference type="Proteomes" id="UP000261520">
    <property type="component" value="Unplaced"/>
</dbReference>
<accession>A0A3B3ZSX1</accession>
<organism evidence="13 14">
    <name type="scientific">Periophthalmus magnuspinnatus</name>
    <dbReference type="NCBI Taxonomy" id="409849"/>
    <lineage>
        <taxon>Eukaryota</taxon>
        <taxon>Metazoa</taxon>
        <taxon>Chordata</taxon>
        <taxon>Craniata</taxon>
        <taxon>Vertebrata</taxon>
        <taxon>Euteleostomi</taxon>
        <taxon>Actinopterygii</taxon>
        <taxon>Neopterygii</taxon>
        <taxon>Teleostei</taxon>
        <taxon>Neoteleostei</taxon>
        <taxon>Acanthomorphata</taxon>
        <taxon>Gobiaria</taxon>
        <taxon>Gobiiformes</taxon>
        <taxon>Gobioidei</taxon>
        <taxon>Gobiidae</taxon>
        <taxon>Oxudercinae</taxon>
        <taxon>Periophthalmus</taxon>
    </lineage>
</organism>
<keyword evidence="7" id="KW-0129">CBS domain</keyword>
<dbReference type="Ensembl" id="ENSPMGT00000008059.1">
    <property type="protein sequence ID" value="ENSPMGP00000007574.1"/>
    <property type="gene ID" value="ENSPMGG00000006286.1"/>
</dbReference>
<keyword evidence="14" id="KW-1185">Reference proteome</keyword>
<dbReference type="Gene3D" id="3.10.580.10">
    <property type="entry name" value="CBS-domain"/>
    <property type="match status" value="1"/>
</dbReference>
<keyword evidence="2" id="KW-0813">Transport</keyword>
<evidence type="ECO:0000313" key="14">
    <source>
        <dbReference type="Proteomes" id="UP000261520"/>
    </source>
</evidence>
<evidence type="ECO:0000256" key="8">
    <source>
        <dbReference type="ARBA" id="ARBA00023136"/>
    </source>
</evidence>
<evidence type="ECO:0000256" key="11">
    <source>
        <dbReference type="SAM" id="MobiDB-lite"/>
    </source>
</evidence>
<evidence type="ECO:0000256" key="3">
    <source>
        <dbReference type="ARBA" id="ARBA00022692"/>
    </source>
</evidence>
<dbReference type="STRING" id="409849.ENSPMGP00000007574"/>
<dbReference type="Pfam" id="PF00654">
    <property type="entry name" value="Voltage_CLC"/>
    <property type="match status" value="1"/>
</dbReference>
<dbReference type="InterPro" id="IPR014743">
    <property type="entry name" value="Cl-channel_core"/>
</dbReference>
<dbReference type="PRINTS" id="PR00762">
    <property type="entry name" value="CLCHANNEL"/>
</dbReference>
<proteinExistence type="predicted"/>
<evidence type="ECO:0000256" key="9">
    <source>
        <dbReference type="ARBA" id="ARBA00023173"/>
    </source>
</evidence>
<keyword evidence="10" id="KW-0868">Chloride</keyword>
<keyword evidence="9" id="KW-0407">Ion channel</keyword>
<evidence type="ECO:0000256" key="12">
    <source>
        <dbReference type="SAM" id="Phobius"/>
    </source>
</evidence>
<dbReference type="AlphaFoldDB" id="A0A3B3ZSX1"/>
<feature type="transmembrane region" description="Helical" evidence="12">
    <location>
        <begin position="62"/>
        <end position="81"/>
    </location>
</feature>
<dbReference type="InterPro" id="IPR046342">
    <property type="entry name" value="CBS_dom_sf"/>
</dbReference>
<dbReference type="GO" id="GO:0034707">
    <property type="term" value="C:chloride channel complex"/>
    <property type="evidence" value="ECO:0007669"/>
    <property type="project" value="UniProtKB-KW"/>
</dbReference>
<feature type="transmembrane region" description="Helical" evidence="12">
    <location>
        <begin position="101"/>
        <end position="122"/>
    </location>
</feature>
<evidence type="ECO:0000256" key="2">
    <source>
        <dbReference type="ARBA" id="ARBA00022448"/>
    </source>
</evidence>
<evidence type="ECO:0000256" key="1">
    <source>
        <dbReference type="ARBA" id="ARBA00004141"/>
    </source>
</evidence>
<keyword evidence="6" id="KW-0406">Ion transport</keyword>
<feature type="transmembrane region" description="Helical" evidence="12">
    <location>
        <begin position="336"/>
        <end position="355"/>
    </location>
</feature>
<evidence type="ECO:0000256" key="10">
    <source>
        <dbReference type="ARBA" id="ARBA00023214"/>
    </source>
</evidence>
<keyword evidence="5 12" id="KW-1133">Transmembrane helix</keyword>
<dbReference type="SUPFAM" id="SSF81340">
    <property type="entry name" value="Clc chloride channel"/>
    <property type="match status" value="1"/>
</dbReference>
<reference evidence="13" key="1">
    <citation type="submission" date="2025-08" db="UniProtKB">
        <authorList>
            <consortium name="Ensembl"/>
        </authorList>
    </citation>
    <scope>IDENTIFICATION</scope>
</reference>
<evidence type="ECO:0000256" key="7">
    <source>
        <dbReference type="ARBA" id="ARBA00023122"/>
    </source>
</evidence>
<dbReference type="PANTHER" id="PTHR45720">
    <property type="entry name" value="CHLORIDE CHANNEL PROTEIN 2"/>
    <property type="match status" value="1"/>
</dbReference>
<dbReference type="GO" id="GO:0005886">
    <property type="term" value="C:plasma membrane"/>
    <property type="evidence" value="ECO:0007669"/>
    <property type="project" value="TreeGrafter"/>
</dbReference>
<keyword evidence="8 12" id="KW-0472">Membrane</keyword>
<sequence length="676" mass="73454">ANRIEESSMAESTYPQKGAHSGDAESPLLPHMRRSCRSTRTAVKVCLLRLKMCMETLCGLEWYFFAAVGILTALLSVLMDLSVTKIITAHHRVYLNLEGSVLLQFLCWTLYPACLCAVASWLSHYVCPFSTGSGIPEVRTMLAGFEVPHYLSVTNMFTKCLGLVCTLSGGSTVFLGKVGPFVHVSTMMGAYLSRLHTHIQGQNKEDAGDQMMVVSTAVGVASCFGAPISGVLFSIEVACSLFPLKHYLPCFLAASCGALTFRLFAVWSGEEETLQTMFKTNFSTKLPFYPLEILIFVFLGLLCGAVSCLYLCCHRRLLRYTRTMPVLIRMLTTEKVLYSAGVGFLLACVTFPHFAGQFMASKCTMKQILTSLLHSKSWLSPSQNASVLELAPCVDWTSSVLPVPLPLIIFLLLKLWMLLLACTLPIPAGYFMPVFIYGAAVGRLVGESLAYVTSGSNWTAVNPGGYALAGAAAFSGACTQSLSPALSAMELTGQFSHTGPIFISTLIANMVSRAGQRPSFYDNLSISKRLPHLPSLKRVSPRLALTPLGQLLRAPSVLLQKAARQAEVQTAVSTSSQADVPVVDSDGEGIHAVMAVKYDDIECASLSKNLGRCLEEVCCVHYPSILLSSHSTVQQAYTVLSVSREQTLFVTDGGKLRGAITWPELKRMLEDLAQDI</sequence>
<evidence type="ECO:0000256" key="5">
    <source>
        <dbReference type="ARBA" id="ARBA00022989"/>
    </source>
</evidence>